<dbReference type="InterPro" id="IPR002347">
    <property type="entry name" value="SDR_fam"/>
</dbReference>
<evidence type="ECO:0000313" key="3">
    <source>
        <dbReference type="EMBL" id="MDG0867552.1"/>
    </source>
</evidence>
<dbReference type="Proteomes" id="UP001321249">
    <property type="component" value="Unassembled WGS sequence"/>
</dbReference>
<dbReference type="PANTHER" id="PTHR43639:SF1">
    <property type="entry name" value="SHORT-CHAIN DEHYDROGENASE_REDUCTASE FAMILY PROTEIN"/>
    <property type="match status" value="1"/>
</dbReference>
<protein>
    <submittedName>
        <fullName evidence="4">SDR family oxidoreductase</fullName>
    </submittedName>
</protein>
<organism evidence="4 5">
    <name type="scientific">Candidatus Lucifugimonas marina</name>
    <dbReference type="NCBI Taxonomy" id="3038979"/>
    <lineage>
        <taxon>Bacteria</taxon>
        <taxon>Bacillati</taxon>
        <taxon>Chloroflexota</taxon>
        <taxon>Dehalococcoidia</taxon>
        <taxon>SAR202 cluster</taxon>
        <taxon>Candidatus Lucifugimonadales</taxon>
        <taxon>Candidatus Lucifugimonadaceae</taxon>
        <taxon>Candidatus Lucifugimonas</taxon>
    </lineage>
</organism>
<dbReference type="InterPro" id="IPR036291">
    <property type="entry name" value="NAD(P)-bd_dom_sf"/>
</dbReference>
<name>A0AAJ5ZHH2_9CHLR</name>
<evidence type="ECO:0000313" key="5">
    <source>
        <dbReference type="Proteomes" id="UP001219901"/>
    </source>
</evidence>
<evidence type="ECO:0000313" key="6">
    <source>
        <dbReference type="Proteomes" id="UP001321249"/>
    </source>
</evidence>
<reference evidence="5" key="3">
    <citation type="submission" date="2023-06" db="EMBL/GenBank/DDBJ databases">
        <title>Pangenomics reveal diversification of enzyme families and niche specialization in globally abundant SAR202 bacteria.</title>
        <authorList>
            <person name="Saw J.H.W."/>
        </authorList>
    </citation>
    <scope>NUCLEOTIDE SEQUENCE [LARGE SCALE GENOMIC DNA]</scope>
    <source>
        <strain evidence="5">JH1073</strain>
    </source>
</reference>
<dbReference type="Proteomes" id="UP001219901">
    <property type="component" value="Chromosome"/>
</dbReference>
<gene>
    <name evidence="3" type="ORF">GKO46_10795</name>
    <name evidence="4" type="ORF">GKO48_10745</name>
</gene>
<reference evidence="5 6" key="1">
    <citation type="submission" date="2019-11" db="EMBL/GenBank/DDBJ databases">
        <authorList>
            <person name="Cho J.-C."/>
        </authorList>
    </citation>
    <scope>NUCLEOTIDE SEQUENCE [LARGE SCALE GENOMIC DNA]</scope>
    <source>
        <strain evidence="4 5">JH1073</strain>
        <strain evidence="3 6">JH702</strain>
    </source>
</reference>
<evidence type="ECO:0000256" key="2">
    <source>
        <dbReference type="ARBA" id="ARBA00023002"/>
    </source>
</evidence>
<dbReference type="SUPFAM" id="SSF51735">
    <property type="entry name" value="NAD(P)-binding Rossmann-fold domains"/>
    <property type="match status" value="1"/>
</dbReference>
<dbReference type="CDD" id="cd05359">
    <property type="entry name" value="ChcA_like_SDR_c"/>
    <property type="match status" value="1"/>
</dbReference>
<sequence>MSNSSNDLSGRIALVTGGSRGIGKAIATELGSRGATIIINYLKNHSAAQATVDELEAAGISATRVKAHVGDEAAVESLVSKIEEEFGRLDILVNNAASGVMRPAAELSAKHWDWTLDINARGPWMLAVAASRLMPEGSRIINLSSPGSTRVLPAYFAVGVSKAAIEAVTRYLAVELGEKGIAVNTVSAGFVMTDALDAFPDELGVKDIASRSTPAGRVILPEDVANVVAMMCSTDSEMIRGQVIMVDGGETLRHQ</sequence>
<dbReference type="PRINTS" id="PR00080">
    <property type="entry name" value="SDRFAMILY"/>
</dbReference>
<dbReference type="GO" id="GO:0016491">
    <property type="term" value="F:oxidoreductase activity"/>
    <property type="evidence" value="ECO:0007669"/>
    <property type="project" value="UniProtKB-KW"/>
</dbReference>
<reference evidence="4" key="2">
    <citation type="journal article" date="2023" name="Nat. Commun.">
        <title>Cultivation of marine bacteria of the SAR202 clade.</title>
        <authorList>
            <person name="Lim Y."/>
            <person name="Seo J.H."/>
            <person name="Giovannoni S.J."/>
            <person name="Kang I."/>
            <person name="Cho J.C."/>
        </authorList>
    </citation>
    <scope>NUCLEOTIDE SEQUENCE</scope>
    <source>
        <strain evidence="4">JH1073</strain>
    </source>
</reference>
<dbReference type="RefSeq" id="WP_342826021.1">
    <property type="nucleotide sequence ID" value="NZ_CP046146.1"/>
</dbReference>
<accession>A0AAJ5ZHH2</accession>
<keyword evidence="5" id="KW-1185">Reference proteome</keyword>
<dbReference type="EMBL" id="CP046147">
    <property type="protein sequence ID" value="WFG40076.1"/>
    <property type="molecule type" value="Genomic_DNA"/>
</dbReference>
<dbReference type="EMBL" id="WMBE01000003">
    <property type="protein sequence ID" value="MDG0867552.1"/>
    <property type="molecule type" value="Genomic_DNA"/>
</dbReference>
<dbReference type="AlphaFoldDB" id="A0AAJ5ZHH2"/>
<evidence type="ECO:0000313" key="4">
    <source>
        <dbReference type="EMBL" id="WFG40076.1"/>
    </source>
</evidence>
<dbReference type="Gene3D" id="3.40.50.720">
    <property type="entry name" value="NAD(P)-binding Rossmann-like Domain"/>
    <property type="match status" value="1"/>
</dbReference>
<keyword evidence="2" id="KW-0560">Oxidoreductase</keyword>
<proteinExistence type="inferred from homology"/>
<dbReference type="Pfam" id="PF13561">
    <property type="entry name" value="adh_short_C2"/>
    <property type="match status" value="1"/>
</dbReference>
<comment type="similarity">
    <text evidence="1">Belongs to the short-chain dehydrogenases/reductases (SDR) family.</text>
</comment>
<dbReference type="PRINTS" id="PR00081">
    <property type="entry name" value="GDHRDH"/>
</dbReference>
<dbReference type="PANTHER" id="PTHR43639">
    <property type="entry name" value="OXIDOREDUCTASE, SHORT-CHAIN DEHYDROGENASE/REDUCTASE FAMILY (AFU_ORTHOLOGUE AFUA_5G02870)"/>
    <property type="match status" value="1"/>
</dbReference>
<evidence type="ECO:0000256" key="1">
    <source>
        <dbReference type="ARBA" id="ARBA00006484"/>
    </source>
</evidence>
<dbReference type="FunFam" id="3.40.50.720:FF:000084">
    <property type="entry name" value="Short-chain dehydrogenase reductase"/>
    <property type="match status" value="1"/>
</dbReference>